<dbReference type="Gramene" id="Psat07G0709400-T1">
    <property type="protein sequence ID" value="KAI5392563.1"/>
    <property type="gene ID" value="KIW84_077094"/>
</dbReference>
<evidence type="ECO:0000313" key="10">
    <source>
        <dbReference type="Proteomes" id="UP001058974"/>
    </source>
</evidence>
<evidence type="ECO:0000256" key="4">
    <source>
        <dbReference type="ARBA" id="ARBA00023002"/>
    </source>
</evidence>
<evidence type="ECO:0000256" key="3">
    <source>
        <dbReference type="ARBA" id="ARBA00022964"/>
    </source>
</evidence>
<comment type="caution">
    <text evidence="9">The sequence shown here is derived from an EMBL/GenBank/DDBJ whole genome shotgun (WGS) entry which is preliminary data.</text>
</comment>
<dbReference type="InterPro" id="IPR026992">
    <property type="entry name" value="DIOX_N"/>
</dbReference>
<dbReference type="InterPro" id="IPR005123">
    <property type="entry name" value="Oxoglu/Fe-dep_dioxygenase_dom"/>
</dbReference>
<dbReference type="PANTHER" id="PTHR47990">
    <property type="entry name" value="2-OXOGLUTARATE (2OG) AND FE(II)-DEPENDENT OXYGENASE SUPERFAMILY PROTEIN-RELATED"/>
    <property type="match status" value="1"/>
</dbReference>
<dbReference type="AlphaFoldDB" id="A0A9D4VY91"/>
<dbReference type="Pfam" id="PF14226">
    <property type="entry name" value="DIOX_N"/>
    <property type="match status" value="1"/>
</dbReference>
<evidence type="ECO:0000256" key="5">
    <source>
        <dbReference type="ARBA" id="ARBA00023004"/>
    </source>
</evidence>
<evidence type="ECO:0000256" key="1">
    <source>
        <dbReference type="ARBA" id="ARBA00008056"/>
    </source>
</evidence>
<organism evidence="9 10">
    <name type="scientific">Pisum sativum</name>
    <name type="common">Garden pea</name>
    <name type="synonym">Lathyrus oleraceus</name>
    <dbReference type="NCBI Taxonomy" id="3888"/>
    <lineage>
        <taxon>Eukaryota</taxon>
        <taxon>Viridiplantae</taxon>
        <taxon>Streptophyta</taxon>
        <taxon>Embryophyta</taxon>
        <taxon>Tracheophyta</taxon>
        <taxon>Spermatophyta</taxon>
        <taxon>Magnoliopsida</taxon>
        <taxon>eudicotyledons</taxon>
        <taxon>Gunneridae</taxon>
        <taxon>Pentapetalae</taxon>
        <taxon>rosids</taxon>
        <taxon>fabids</taxon>
        <taxon>Fabales</taxon>
        <taxon>Fabaceae</taxon>
        <taxon>Papilionoideae</taxon>
        <taxon>50 kb inversion clade</taxon>
        <taxon>NPAAA clade</taxon>
        <taxon>Hologalegina</taxon>
        <taxon>IRL clade</taxon>
        <taxon>Fabeae</taxon>
        <taxon>Lathyrus</taxon>
    </lineage>
</organism>
<dbReference type="GO" id="GO:0051213">
    <property type="term" value="F:dioxygenase activity"/>
    <property type="evidence" value="ECO:0007669"/>
    <property type="project" value="UniProtKB-KW"/>
</dbReference>
<proteinExistence type="inferred from homology"/>
<comment type="function">
    <text evidence="6">Probable 2-oxoglutarate-dependent dioxygenase that may be involved in glucosinolates biosynthesis. May play a role in the production of aliphatic glucosinolates.</text>
</comment>
<dbReference type="InterPro" id="IPR044861">
    <property type="entry name" value="IPNS-like_FE2OG_OXY"/>
</dbReference>
<dbReference type="PROSITE" id="PS51471">
    <property type="entry name" value="FE2OG_OXY"/>
    <property type="match status" value="1"/>
</dbReference>
<evidence type="ECO:0000256" key="2">
    <source>
        <dbReference type="ARBA" id="ARBA00022723"/>
    </source>
</evidence>
<dbReference type="Gene3D" id="2.60.120.330">
    <property type="entry name" value="B-lactam Antibiotic, Isopenicillin N Synthase, Chain"/>
    <property type="match status" value="1"/>
</dbReference>
<evidence type="ECO:0000313" key="9">
    <source>
        <dbReference type="EMBL" id="KAI5392563.1"/>
    </source>
</evidence>
<keyword evidence="3" id="KW-0223">Dioxygenase</keyword>
<keyword evidence="4 7" id="KW-0560">Oxidoreductase</keyword>
<accession>A0A9D4VY91</accession>
<dbReference type="FunFam" id="2.60.120.330:FF:000022">
    <property type="entry name" value="Probable 2-oxoglutarate-dependent dioxygenase AOP1.2"/>
    <property type="match status" value="1"/>
</dbReference>
<name>A0A9D4VY91_PEA</name>
<evidence type="ECO:0000256" key="7">
    <source>
        <dbReference type="RuleBase" id="RU003682"/>
    </source>
</evidence>
<dbReference type="SUPFAM" id="SSF51197">
    <property type="entry name" value="Clavaminate synthase-like"/>
    <property type="match status" value="1"/>
</dbReference>
<sequence>MGSETTPKLPLINFNDLKLETKSPNWELVKSQVYKALVEYGCFEAIFDKVSLELRKAIFDSLEELFELPLQTKLLNVSKKPYHGYVGQYPMIPLYESMGIDDANVFEKVKTMTNILWPHGNQSFSKTIHFFSDELTVLDQIVRKMILESLNVEKYLEEHMNSTNYLLRVMKYKGPQTNDTKLGLSTHSDKNVVTILYQNQVEGLQVMTKDGKWISYKPSSSSSFVVMIGDSLHAWTNGRLHSPFHRVMMNGNKARYSTGLFSIPKGGCVIKAPEEMVDEEHPLLFKPYDHVEFLKYYYSEKGQRDQNAMRTFCGTLIKV</sequence>
<dbReference type="Pfam" id="PF03171">
    <property type="entry name" value="2OG-FeII_Oxy"/>
    <property type="match status" value="1"/>
</dbReference>
<dbReference type="InterPro" id="IPR050231">
    <property type="entry name" value="Iron_ascorbate_oxido_reductase"/>
</dbReference>
<protein>
    <recommendedName>
        <fullName evidence="8">Fe2OG dioxygenase domain-containing protein</fullName>
    </recommendedName>
</protein>
<reference evidence="9 10" key="1">
    <citation type="journal article" date="2022" name="Nat. Genet.">
        <title>Improved pea reference genome and pan-genome highlight genomic features and evolutionary characteristics.</title>
        <authorList>
            <person name="Yang T."/>
            <person name="Liu R."/>
            <person name="Luo Y."/>
            <person name="Hu S."/>
            <person name="Wang D."/>
            <person name="Wang C."/>
            <person name="Pandey M.K."/>
            <person name="Ge S."/>
            <person name="Xu Q."/>
            <person name="Li N."/>
            <person name="Li G."/>
            <person name="Huang Y."/>
            <person name="Saxena R.K."/>
            <person name="Ji Y."/>
            <person name="Li M."/>
            <person name="Yan X."/>
            <person name="He Y."/>
            <person name="Liu Y."/>
            <person name="Wang X."/>
            <person name="Xiang C."/>
            <person name="Varshney R.K."/>
            <person name="Ding H."/>
            <person name="Gao S."/>
            <person name="Zong X."/>
        </authorList>
    </citation>
    <scope>NUCLEOTIDE SEQUENCE [LARGE SCALE GENOMIC DNA]</scope>
    <source>
        <strain evidence="9 10">cv. Zhongwan 6</strain>
    </source>
</reference>
<dbReference type="InterPro" id="IPR027443">
    <property type="entry name" value="IPNS-like_sf"/>
</dbReference>
<dbReference type="GO" id="GO:0046872">
    <property type="term" value="F:metal ion binding"/>
    <property type="evidence" value="ECO:0007669"/>
    <property type="project" value="UniProtKB-KW"/>
</dbReference>
<evidence type="ECO:0000259" key="8">
    <source>
        <dbReference type="PROSITE" id="PS51471"/>
    </source>
</evidence>
<keyword evidence="5 7" id="KW-0408">Iron</keyword>
<dbReference type="Proteomes" id="UP001058974">
    <property type="component" value="Chromosome 7"/>
</dbReference>
<keyword evidence="2 7" id="KW-0479">Metal-binding</keyword>
<comment type="similarity">
    <text evidence="1 7">Belongs to the iron/ascorbate-dependent oxidoreductase family.</text>
</comment>
<dbReference type="EMBL" id="JAMSHJ010000007">
    <property type="protein sequence ID" value="KAI5392563.1"/>
    <property type="molecule type" value="Genomic_DNA"/>
</dbReference>
<gene>
    <name evidence="9" type="ORF">KIW84_077094</name>
</gene>
<evidence type="ECO:0000256" key="6">
    <source>
        <dbReference type="ARBA" id="ARBA00057022"/>
    </source>
</evidence>
<feature type="domain" description="Fe2OG dioxygenase" evidence="8">
    <location>
        <begin position="162"/>
        <end position="264"/>
    </location>
</feature>
<keyword evidence="10" id="KW-1185">Reference proteome</keyword>